<name>A0ABV6MTA9_9PSEU</name>
<comment type="caution">
    <text evidence="2">The sequence shown here is derived from an EMBL/GenBank/DDBJ whole genome shotgun (WGS) entry which is preliminary data.</text>
</comment>
<evidence type="ECO:0000313" key="2">
    <source>
        <dbReference type="EMBL" id="MFC0543389.1"/>
    </source>
</evidence>
<feature type="region of interest" description="Disordered" evidence="1">
    <location>
        <begin position="1"/>
        <end position="21"/>
    </location>
</feature>
<keyword evidence="3" id="KW-1185">Reference proteome</keyword>
<reference evidence="2 3" key="1">
    <citation type="submission" date="2024-09" db="EMBL/GenBank/DDBJ databases">
        <authorList>
            <person name="Sun Q."/>
            <person name="Mori K."/>
        </authorList>
    </citation>
    <scope>NUCLEOTIDE SEQUENCE [LARGE SCALE GENOMIC DNA]</scope>
    <source>
        <strain evidence="2 3">TBRC 1432</strain>
    </source>
</reference>
<evidence type="ECO:0000256" key="1">
    <source>
        <dbReference type="SAM" id="MobiDB-lite"/>
    </source>
</evidence>
<feature type="compositionally biased region" description="Basic and acidic residues" evidence="1">
    <location>
        <begin position="12"/>
        <end position="21"/>
    </location>
</feature>
<proteinExistence type="predicted"/>
<organism evidence="2 3">
    <name type="scientific">Kutzneria chonburiensis</name>
    <dbReference type="NCBI Taxonomy" id="1483604"/>
    <lineage>
        <taxon>Bacteria</taxon>
        <taxon>Bacillati</taxon>
        <taxon>Actinomycetota</taxon>
        <taxon>Actinomycetes</taxon>
        <taxon>Pseudonocardiales</taxon>
        <taxon>Pseudonocardiaceae</taxon>
        <taxon>Kutzneria</taxon>
    </lineage>
</organism>
<accession>A0ABV6MTA9</accession>
<dbReference type="Proteomes" id="UP001589810">
    <property type="component" value="Unassembled WGS sequence"/>
</dbReference>
<dbReference type="RefSeq" id="WP_273940728.1">
    <property type="nucleotide sequence ID" value="NZ_CP097263.1"/>
</dbReference>
<dbReference type="EMBL" id="JBHLUD010000005">
    <property type="protein sequence ID" value="MFC0543389.1"/>
    <property type="molecule type" value="Genomic_DNA"/>
</dbReference>
<evidence type="ECO:0000313" key="3">
    <source>
        <dbReference type="Proteomes" id="UP001589810"/>
    </source>
</evidence>
<protein>
    <submittedName>
        <fullName evidence="2">Uncharacterized protein</fullName>
    </submittedName>
</protein>
<gene>
    <name evidence="2" type="ORF">ACFFH7_17935</name>
</gene>
<sequence length="88" mass="9379">MSSPAELSGGDRVPEAMDEDLHHPPAGAVVAYFDPSRYPVGTVRTGTTSDVPVLDPGTSERWIPVRRTDGTVELVPAALIIDVLPLED</sequence>